<evidence type="ECO:0000256" key="6">
    <source>
        <dbReference type="ARBA" id="ARBA00022989"/>
    </source>
</evidence>
<dbReference type="InterPro" id="IPR045009">
    <property type="entry name" value="CASPL-5"/>
</dbReference>
<dbReference type="InParanoid" id="D8RDR1"/>
<organism evidence="11">
    <name type="scientific">Selaginella moellendorffii</name>
    <name type="common">Spikemoss</name>
    <dbReference type="NCBI Taxonomy" id="88036"/>
    <lineage>
        <taxon>Eukaryota</taxon>
        <taxon>Viridiplantae</taxon>
        <taxon>Streptophyta</taxon>
        <taxon>Embryophyta</taxon>
        <taxon>Tracheophyta</taxon>
        <taxon>Lycopodiopsida</taxon>
        <taxon>Selaginellales</taxon>
        <taxon>Selaginellaceae</taxon>
        <taxon>Selaginella</taxon>
    </lineage>
</organism>
<evidence type="ECO:0000259" key="9">
    <source>
        <dbReference type="Pfam" id="PF04535"/>
    </source>
</evidence>
<dbReference type="PANTHER" id="PTHR32021:SF1">
    <property type="entry name" value="CASP-LIKE PROTEIN 5A1"/>
    <property type="match status" value="1"/>
</dbReference>
<dbReference type="FunCoup" id="D8RDR1">
    <property type="interactions" value="1612"/>
</dbReference>
<comment type="subunit">
    <text evidence="3 8">Homodimer and heterodimers.</text>
</comment>
<keyword evidence="4 8" id="KW-1003">Cell membrane</keyword>
<dbReference type="GO" id="GO:0016020">
    <property type="term" value="C:membrane"/>
    <property type="evidence" value="ECO:0000318"/>
    <property type="project" value="GO_Central"/>
</dbReference>
<dbReference type="HOGENOM" id="CLU_103961_1_0_1"/>
<dbReference type="EMBL" id="GL377577">
    <property type="protein sequence ID" value="EFJ29295.1"/>
    <property type="molecule type" value="Genomic_DNA"/>
</dbReference>
<evidence type="ECO:0000313" key="10">
    <source>
        <dbReference type="EMBL" id="EFJ29295.1"/>
    </source>
</evidence>
<evidence type="ECO:0000256" key="3">
    <source>
        <dbReference type="ARBA" id="ARBA00011489"/>
    </source>
</evidence>
<evidence type="ECO:0000256" key="1">
    <source>
        <dbReference type="ARBA" id="ARBA00004651"/>
    </source>
</evidence>
<dbReference type="STRING" id="88036.D8RDR1"/>
<accession>D8RDR1</accession>
<feature type="transmembrane region" description="Helical" evidence="8">
    <location>
        <begin position="65"/>
        <end position="88"/>
    </location>
</feature>
<reference evidence="10 11" key="1">
    <citation type="journal article" date="2011" name="Science">
        <title>The Selaginella genome identifies genetic changes associated with the evolution of vascular plants.</title>
        <authorList>
            <person name="Banks J.A."/>
            <person name="Nishiyama T."/>
            <person name="Hasebe M."/>
            <person name="Bowman J.L."/>
            <person name="Gribskov M."/>
            <person name="dePamphilis C."/>
            <person name="Albert V.A."/>
            <person name="Aono N."/>
            <person name="Aoyama T."/>
            <person name="Ambrose B.A."/>
            <person name="Ashton N.W."/>
            <person name="Axtell M.J."/>
            <person name="Barker E."/>
            <person name="Barker M.S."/>
            <person name="Bennetzen J.L."/>
            <person name="Bonawitz N.D."/>
            <person name="Chapple C."/>
            <person name="Cheng C."/>
            <person name="Correa L.G."/>
            <person name="Dacre M."/>
            <person name="DeBarry J."/>
            <person name="Dreyer I."/>
            <person name="Elias M."/>
            <person name="Engstrom E.M."/>
            <person name="Estelle M."/>
            <person name="Feng L."/>
            <person name="Finet C."/>
            <person name="Floyd S.K."/>
            <person name="Frommer W.B."/>
            <person name="Fujita T."/>
            <person name="Gramzow L."/>
            <person name="Gutensohn M."/>
            <person name="Harholt J."/>
            <person name="Hattori M."/>
            <person name="Heyl A."/>
            <person name="Hirai T."/>
            <person name="Hiwatashi Y."/>
            <person name="Ishikawa M."/>
            <person name="Iwata M."/>
            <person name="Karol K.G."/>
            <person name="Koehler B."/>
            <person name="Kolukisaoglu U."/>
            <person name="Kubo M."/>
            <person name="Kurata T."/>
            <person name="Lalonde S."/>
            <person name="Li K."/>
            <person name="Li Y."/>
            <person name="Litt A."/>
            <person name="Lyons E."/>
            <person name="Manning G."/>
            <person name="Maruyama T."/>
            <person name="Michael T.P."/>
            <person name="Mikami K."/>
            <person name="Miyazaki S."/>
            <person name="Morinaga S."/>
            <person name="Murata T."/>
            <person name="Mueller-Roeber B."/>
            <person name="Nelson D.R."/>
            <person name="Obara M."/>
            <person name="Oguri Y."/>
            <person name="Olmstead R.G."/>
            <person name="Onodera N."/>
            <person name="Petersen B.L."/>
            <person name="Pils B."/>
            <person name="Prigge M."/>
            <person name="Rensing S.A."/>
            <person name="Riano-Pachon D.M."/>
            <person name="Roberts A.W."/>
            <person name="Sato Y."/>
            <person name="Scheller H.V."/>
            <person name="Schulz B."/>
            <person name="Schulz C."/>
            <person name="Shakirov E.V."/>
            <person name="Shibagaki N."/>
            <person name="Shinohara N."/>
            <person name="Shippen D.E."/>
            <person name="Soerensen I."/>
            <person name="Sotooka R."/>
            <person name="Sugimoto N."/>
            <person name="Sugita M."/>
            <person name="Sumikawa N."/>
            <person name="Tanurdzic M."/>
            <person name="Theissen G."/>
            <person name="Ulvskov P."/>
            <person name="Wakazuki S."/>
            <person name="Weng J.K."/>
            <person name="Willats W.W."/>
            <person name="Wipf D."/>
            <person name="Wolf P.G."/>
            <person name="Yang L."/>
            <person name="Zimmer A.D."/>
            <person name="Zhu Q."/>
            <person name="Mitros T."/>
            <person name="Hellsten U."/>
            <person name="Loque D."/>
            <person name="Otillar R."/>
            <person name="Salamov A."/>
            <person name="Schmutz J."/>
            <person name="Shapiro H."/>
            <person name="Lindquist E."/>
            <person name="Lucas S."/>
            <person name="Rokhsar D."/>
            <person name="Grigoriev I.V."/>
        </authorList>
    </citation>
    <scope>NUCLEOTIDE SEQUENCE [LARGE SCALE GENOMIC DNA]</scope>
</reference>
<feature type="domain" description="Casparian strip membrane protein" evidence="9">
    <location>
        <begin position="33"/>
        <end position="135"/>
    </location>
</feature>
<evidence type="ECO:0000313" key="11">
    <source>
        <dbReference type="Proteomes" id="UP000001514"/>
    </source>
</evidence>
<evidence type="ECO:0000256" key="5">
    <source>
        <dbReference type="ARBA" id="ARBA00022692"/>
    </source>
</evidence>
<dbReference type="InterPro" id="IPR006702">
    <property type="entry name" value="CASP_dom"/>
</dbReference>
<keyword evidence="11" id="KW-1185">Reference proteome</keyword>
<dbReference type="AlphaFoldDB" id="D8RDR1"/>
<dbReference type="Gramene" id="EFJ29295">
    <property type="protein sequence ID" value="EFJ29295"/>
    <property type="gene ID" value="SELMODRAFT_410131"/>
</dbReference>
<gene>
    <name evidence="10" type="ORF">SELMODRAFT_410131</name>
</gene>
<proteinExistence type="inferred from homology"/>
<evidence type="ECO:0000256" key="2">
    <source>
        <dbReference type="ARBA" id="ARBA00007651"/>
    </source>
</evidence>
<dbReference type="PANTHER" id="PTHR32021">
    <property type="entry name" value="CASP-LIKE PROTEIN 5B3"/>
    <property type="match status" value="1"/>
</dbReference>
<keyword evidence="7 8" id="KW-0472">Membrane</keyword>
<protein>
    <recommendedName>
        <fullName evidence="8">CASP-like protein</fullName>
    </recommendedName>
</protein>
<keyword evidence="6 8" id="KW-1133">Transmembrane helix</keyword>
<evidence type="ECO:0000256" key="8">
    <source>
        <dbReference type="RuleBase" id="RU361233"/>
    </source>
</evidence>
<comment type="caution">
    <text evidence="8">Lacks conserved residue(s) required for the propagation of feature annotation.</text>
</comment>
<evidence type="ECO:0000256" key="4">
    <source>
        <dbReference type="ARBA" id="ARBA00022475"/>
    </source>
</evidence>
<dbReference type="KEGG" id="smo:SELMODRAFT_410131"/>
<dbReference type="GO" id="GO:0005886">
    <property type="term" value="C:plasma membrane"/>
    <property type="evidence" value="ECO:0007669"/>
    <property type="project" value="UniProtKB-SubCell"/>
</dbReference>
<sequence length="147" mass="15453">MDASHPAVYPVGVPPTAVDPPPRVRMKDYEGMPSTLGGLVLRSGQFACAVTALSIMISIPDFSSVTAFCYLVAAMALQLLWSVSLAVVDGYALLLRRTLHNPVLLSLLVIGDWVTSTLSLAAACSSAGITVLIDSDLAQCAHNHCGR</sequence>
<dbReference type="Proteomes" id="UP000001514">
    <property type="component" value="Unassembled WGS sequence"/>
</dbReference>
<name>D8RDR1_SELML</name>
<comment type="subcellular location">
    <subcellularLocation>
        <location evidence="1 8">Cell membrane</location>
        <topology evidence="1 8">Multi-pass membrane protein</topology>
    </subcellularLocation>
</comment>
<dbReference type="Pfam" id="PF04535">
    <property type="entry name" value="CASP_dom"/>
    <property type="match status" value="1"/>
</dbReference>
<comment type="similarity">
    <text evidence="2 8">Belongs to the Casparian strip membrane proteins (CASP) family.</text>
</comment>
<keyword evidence="5 8" id="KW-0812">Transmembrane</keyword>
<evidence type="ECO:0000256" key="7">
    <source>
        <dbReference type="ARBA" id="ARBA00023136"/>
    </source>
</evidence>